<gene>
    <name evidence="1" type="ORF">BCV71DRAFT_262421</name>
</gene>
<dbReference type="VEuPathDB" id="FungiDB:BCV72DRAFT_286739"/>
<organism evidence="1 2">
    <name type="scientific">Rhizopus microsporus</name>
    <dbReference type="NCBI Taxonomy" id="58291"/>
    <lineage>
        <taxon>Eukaryota</taxon>
        <taxon>Fungi</taxon>
        <taxon>Fungi incertae sedis</taxon>
        <taxon>Mucoromycota</taxon>
        <taxon>Mucoromycotina</taxon>
        <taxon>Mucoromycetes</taxon>
        <taxon>Mucorales</taxon>
        <taxon>Mucorineae</taxon>
        <taxon>Rhizopodaceae</taxon>
        <taxon>Rhizopus</taxon>
    </lineage>
</organism>
<dbReference type="Proteomes" id="UP000242381">
    <property type="component" value="Unassembled WGS sequence"/>
</dbReference>
<evidence type="ECO:0000313" key="1">
    <source>
        <dbReference type="EMBL" id="ORE20046.1"/>
    </source>
</evidence>
<name>A0A0A1P200_RHIZD</name>
<reference evidence="1 2" key="1">
    <citation type="journal article" date="2016" name="Proc. Natl. Acad. Sci. U.S.A.">
        <title>Lipid metabolic changes in an early divergent fungus govern the establishment of a mutualistic symbiosis with endobacteria.</title>
        <authorList>
            <person name="Lastovetsky O.A."/>
            <person name="Gaspar M.L."/>
            <person name="Mondo S.J."/>
            <person name="LaButti K.M."/>
            <person name="Sandor L."/>
            <person name="Grigoriev I.V."/>
            <person name="Henry S.A."/>
            <person name="Pawlowska T.E."/>
        </authorList>
    </citation>
    <scope>NUCLEOTIDE SEQUENCE [LARGE SCALE GENOMIC DNA]</scope>
    <source>
        <strain evidence="1 2">ATCC 11559</strain>
    </source>
</reference>
<dbReference type="OMA" id="MTTLTIY"/>
<dbReference type="AlphaFoldDB" id="A0A0A1P200"/>
<dbReference type="Gene3D" id="3.40.30.10">
    <property type="entry name" value="Glutaredoxin"/>
    <property type="match status" value="1"/>
</dbReference>
<protein>
    <submittedName>
        <fullName evidence="1">Thioredoxin-like protein</fullName>
    </submittedName>
</protein>
<accession>A0A0A1P200</accession>
<dbReference type="InterPro" id="IPR006660">
    <property type="entry name" value="Arsenate_reductase-like"/>
</dbReference>
<evidence type="ECO:0000313" key="2">
    <source>
        <dbReference type="Proteomes" id="UP000242381"/>
    </source>
</evidence>
<dbReference type="EMBL" id="KV921300">
    <property type="protein sequence ID" value="ORE20046.1"/>
    <property type="molecule type" value="Genomic_DNA"/>
</dbReference>
<sequence>MTTLTIYHNPQCSKSRNALEFLEKNKEKYNYDIQVVLYKKEPLTRQQLQVLVQSLDLSQDQYTRLLRPEAQSLAKSMDEAIDLIVQDPARLERPFIIDNQRKKAALGRPDLTDVEKLVASL</sequence>
<dbReference type="Pfam" id="PF03960">
    <property type="entry name" value="ArsC"/>
    <property type="match status" value="1"/>
</dbReference>
<dbReference type="SUPFAM" id="SSF52833">
    <property type="entry name" value="Thioredoxin-like"/>
    <property type="match status" value="1"/>
</dbReference>
<dbReference type="PANTHER" id="PTHR30041">
    <property type="entry name" value="ARSENATE REDUCTASE"/>
    <property type="match status" value="1"/>
</dbReference>
<dbReference type="PROSITE" id="PS51353">
    <property type="entry name" value="ARSC"/>
    <property type="match status" value="1"/>
</dbReference>
<proteinExistence type="predicted"/>
<dbReference type="InterPro" id="IPR036249">
    <property type="entry name" value="Thioredoxin-like_sf"/>
</dbReference>
<dbReference type="PANTHER" id="PTHR30041:SF4">
    <property type="entry name" value="ARSENATE REDUCTASE"/>
    <property type="match status" value="1"/>
</dbReference>